<feature type="domain" description="Zn(2)-C6 fungal-type" evidence="3">
    <location>
        <begin position="9"/>
        <end position="37"/>
    </location>
</feature>
<dbReference type="PROSITE" id="PS50048">
    <property type="entry name" value="ZN2_CY6_FUNGAL_2"/>
    <property type="match status" value="1"/>
</dbReference>
<dbReference type="PANTHER" id="PTHR37534">
    <property type="entry name" value="TRANSCRIPTIONAL ACTIVATOR PROTEIN UGA3"/>
    <property type="match status" value="1"/>
</dbReference>
<organism evidence="4 5">
    <name type="scientific">Lophiotrema nucula</name>
    <dbReference type="NCBI Taxonomy" id="690887"/>
    <lineage>
        <taxon>Eukaryota</taxon>
        <taxon>Fungi</taxon>
        <taxon>Dikarya</taxon>
        <taxon>Ascomycota</taxon>
        <taxon>Pezizomycotina</taxon>
        <taxon>Dothideomycetes</taxon>
        <taxon>Pleosporomycetidae</taxon>
        <taxon>Pleosporales</taxon>
        <taxon>Lophiotremataceae</taxon>
        <taxon>Lophiotrema</taxon>
    </lineage>
</organism>
<dbReference type="EMBL" id="ML977339">
    <property type="protein sequence ID" value="KAF2110236.1"/>
    <property type="molecule type" value="Genomic_DNA"/>
</dbReference>
<dbReference type="Gene3D" id="4.10.240.10">
    <property type="entry name" value="Zn(2)-C6 fungal-type DNA-binding domain"/>
    <property type="match status" value="1"/>
</dbReference>
<evidence type="ECO:0000313" key="5">
    <source>
        <dbReference type="Proteomes" id="UP000799770"/>
    </source>
</evidence>
<dbReference type="GO" id="GO:0000976">
    <property type="term" value="F:transcription cis-regulatory region binding"/>
    <property type="evidence" value="ECO:0007669"/>
    <property type="project" value="TreeGrafter"/>
</dbReference>
<name>A0A6A5YT70_9PLEO</name>
<dbReference type="OrthoDB" id="5386330at2759"/>
<dbReference type="SUPFAM" id="SSF57701">
    <property type="entry name" value="Zn2/Cys6 DNA-binding domain"/>
    <property type="match status" value="1"/>
</dbReference>
<dbReference type="Proteomes" id="UP000799770">
    <property type="component" value="Unassembled WGS sequence"/>
</dbReference>
<protein>
    <submittedName>
        <fullName evidence="4">Fungal-specific transcription factor domain-containing protein</fullName>
    </submittedName>
</protein>
<comment type="subcellular location">
    <subcellularLocation>
        <location evidence="1">Nucleus</location>
    </subcellularLocation>
</comment>
<gene>
    <name evidence="4" type="ORF">BDV96DRAFT_584606</name>
</gene>
<evidence type="ECO:0000313" key="4">
    <source>
        <dbReference type="EMBL" id="KAF2110236.1"/>
    </source>
</evidence>
<dbReference type="GO" id="GO:0000981">
    <property type="term" value="F:DNA-binding transcription factor activity, RNA polymerase II-specific"/>
    <property type="evidence" value="ECO:0007669"/>
    <property type="project" value="InterPro"/>
</dbReference>
<dbReference type="GO" id="GO:0008270">
    <property type="term" value="F:zinc ion binding"/>
    <property type="evidence" value="ECO:0007669"/>
    <property type="project" value="InterPro"/>
</dbReference>
<dbReference type="GO" id="GO:0005634">
    <property type="term" value="C:nucleus"/>
    <property type="evidence" value="ECO:0007669"/>
    <property type="project" value="UniProtKB-SubCell"/>
</dbReference>
<dbReference type="Pfam" id="PF11951">
    <property type="entry name" value="Fungal_trans_2"/>
    <property type="match status" value="1"/>
</dbReference>
<dbReference type="InterPro" id="IPR021858">
    <property type="entry name" value="Fun_TF"/>
</dbReference>
<keyword evidence="2" id="KW-0539">Nucleus</keyword>
<keyword evidence="5" id="KW-1185">Reference proteome</keyword>
<dbReference type="GO" id="GO:0045944">
    <property type="term" value="P:positive regulation of transcription by RNA polymerase II"/>
    <property type="evidence" value="ECO:0007669"/>
    <property type="project" value="TreeGrafter"/>
</dbReference>
<evidence type="ECO:0000259" key="3">
    <source>
        <dbReference type="PROSITE" id="PS50048"/>
    </source>
</evidence>
<evidence type="ECO:0000256" key="2">
    <source>
        <dbReference type="ARBA" id="ARBA00023242"/>
    </source>
</evidence>
<dbReference type="CDD" id="cd00067">
    <property type="entry name" value="GAL4"/>
    <property type="match status" value="1"/>
</dbReference>
<dbReference type="InterPro" id="IPR036864">
    <property type="entry name" value="Zn2-C6_fun-type_DNA-bd_sf"/>
</dbReference>
<dbReference type="PANTHER" id="PTHR37534:SF48">
    <property type="entry name" value="FINGER DOMAIN PROTEIN, PUTATIVE-RELATED"/>
    <property type="match status" value="1"/>
</dbReference>
<evidence type="ECO:0000256" key="1">
    <source>
        <dbReference type="ARBA" id="ARBA00004123"/>
    </source>
</evidence>
<dbReference type="AlphaFoldDB" id="A0A6A5YT70"/>
<proteinExistence type="predicted"/>
<dbReference type="InterPro" id="IPR001138">
    <property type="entry name" value="Zn2Cys6_DnaBD"/>
</dbReference>
<reference evidence="4" key="1">
    <citation type="journal article" date="2020" name="Stud. Mycol.">
        <title>101 Dothideomycetes genomes: a test case for predicting lifestyles and emergence of pathogens.</title>
        <authorList>
            <person name="Haridas S."/>
            <person name="Albert R."/>
            <person name="Binder M."/>
            <person name="Bloem J."/>
            <person name="Labutti K."/>
            <person name="Salamov A."/>
            <person name="Andreopoulos B."/>
            <person name="Baker S."/>
            <person name="Barry K."/>
            <person name="Bills G."/>
            <person name="Bluhm B."/>
            <person name="Cannon C."/>
            <person name="Castanera R."/>
            <person name="Culley D."/>
            <person name="Daum C."/>
            <person name="Ezra D."/>
            <person name="Gonzalez J."/>
            <person name="Henrissat B."/>
            <person name="Kuo A."/>
            <person name="Liang C."/>
            <person name="Lipzen A."/>
            <person name="Lutzoni F."/>
            <person name="Magnuson J."/>
            <person name="Mondo S."/>
            <person name="Nolan M."/>
            <person name="Ohm R."/>
            <person name="Pangilinan J."/>
            <person name="Park H.-J."/>
            <person name="Ramirez L."/>
            <person name="Alfaro M."/>
            <person name="Sun H."/>
            <person name="Tritt A."/>
            <person name="Yoshinaga Y."/>
            <person name="Zwiers L.-H."/>
            <person name="Turgeon B."/>
            <person name="Goodwin S."/>
            <person name="Spatafora J."/>
            <person name="Crous P."/>
            <person name="Grigoriev I."/>
        </authorList>
    </citation>
    <scope>NUCLEOTIDE SEQUENCE</scope>
    <source>
        <strain evidence="4">CBS 627.86</strain>
    </source>
</reference>
<dbReference type="Pfam" id="PF00172">
    <property type="entry name" value="Zn_clus"/>
    <property type="match status" value="1"/>
</dbReference>
<sequence>MASEDAQKQCWACRKKRVICDFGRPGCEKCKKAGVECPGYATQKPLQWLAPGRVTSKEKKRKKVKKEEDGNVDSVQALPLVVASGSSISARLDLEMTVIVGQPKVEPSYADTNPFINWINISPEIERGRLSAQALVNVKDEPGQHDEQEEAIWNIPTAAFRDETTEVVQATFYYNKNMWPALLSYYEMAPSPYVIQVPLSALHQLPPIIRYSMVSLALGYRAHRQDITGAVAWPKIYHHRGKAIRTLNDTISKCKVGPGKGNMTRKQQEELNWLIRCVVVFLSADIQYCAGMEWRHHIDAMARLLSVRGGLKSLWHEAPLIRSAIVHFTLIQVFASSTSPVDDKIDTRPYEMVLDLPEEMYERMISYYLCPPALFRNITEINLLRVRVAHGAVDAATAEATALDILLRIETFSTPNWAVSQQAFPEDFGLIAMIYHSAVMLYCNLSLQRILQSTPRLRALHAMYGDLLVSSLVRALSQNNPRMRYFLAWPMAVMGVEAANSGPGKQAWIEEELTTTSKRVGTCSTLMVRSCLKKFWKGGGRSWDECFCRDYAFHC</sequence>
<accession>A0A6A5YT70</accession>